<dbReference type="Proteomes" id="UP001052739">
    <property type="component" value="Unassembled WGS sequence"/>
</dbReference>
<dbReference type="EMBL" id="BNDW01000068">
    <property type="protein sequence ID" value="GHI24829.1"/>
    <property type="molecule type" value="Genomic_DNA"/>
</dbReference>
<protein>
    <submittedName>
        <fullName evidence="1">Uncharacterized protein</fullName>
    </submittedName>
</protein>
<gene>
    <name evidence="1" type="ORF">Shyd_62000</name>
</gene>
<sequence length="52" mass="5764">MFLMSLDVATGKPRWRRESERLGRRTALISGGHVLVPCPRYAAVALPAGSRR</sequence>
<proteinExistence type="predicted"/>
<evidence type="ECO:0000313" key="2">
    <source>
        <dbReference type="Proteomes" id="UP001052739"/>
    </source>
</evidence>
<organism evidence="1 2">
    <name type="scientific">Streptomyces hydrogenans</name>
    <dbReference type="NCBI Taxonomy" id="1873719"/>
    <lineage>
        <taxon>Bacteria</taxon>
        <taxon>Bacillati</taxon>
        <taxon>Actinomycetota</taxon>
        <taxon>Actinomycetes</taxon>
        <taxon>Kitasatosporales</taxon>
        <taxon>Streptomycetaceae</taxon>
        <taxon>Streptomyces</taxon>
    </lineage>
</organism>
<name>A0ABQ3PIJ9_9ACTN</name>
<comment type="caution">
    <text evidence="1">The sequence shown here is derived from an EMBL/GenBank/DDBJ whole genome shotgun (WGS) entry which is preliminary data.</text>
</comment>
<reference evidence="1" key="1">
    <citation type="submission" date="2024-05" db="EMBL/GenBank/DDBJ databases">
        <title>Whole genome shotgun sequence of Streptomyces hydrogenans NBRC 13475.</title>
        <authorList>
            <person name="Komaki H."/>
            <person name="Tamura T."/>
        </authorList>
    </citation>
    <scope>NUCLEOTIDE SEQUENCE</scope>
    <source>
        <strain evidence="1">NBRC 13475</strain>
    </source>
</reference>
<accession>A0ABQ3PIJ9</accession>
<evidence type="ECO:0000313" key="1">
    <source>
        <dbReference type="EMBL" id="GHI24829.1"/>
    </source>
</evidence>
<keyword evidence="2" id="KW-1185">Reference proteome</keyword>